<evidence type="ECO:0008006" key="7">
    <source>
        <dbReference type="Google" id="ProtNLM"/>
    </source>
</evidence>
<accession>A0AAW1RFF2</accession>
<comment type="similarity">
    <text evidence="1">Belongs to the PPR family. P subfamily.</text>
</comment>
<dbReference type="Pfam" id="PF01535">
    <property type="entry name" value="PPR"/>
    <property type="match status" value="1"/>
</dbReference>
<evidence type="ECO:0000313" key="6">
    <source>
        <dbReference type="Proteomes" id="UP001445335"/>
    </source>
</evidence>
<keyword evidence="6" id="KW-1185">Reference proteome</keyword>
<evidence type="ECO:0000256" key="2">
    <source>
        <dbReference type="ARBA" id="ARBA00022737"/>
    </source>
</evidence>
<evidence type="ECO:0000313" key="5">
    <source>
        <dbReference type="EMBL" id="KAK9831962.1"/>
    </source>
</evidence>
<gene>
    <name evidence="5" type="ORF">WJX81_003568</name>
</gene>
<sequence>MSFRRVNDMKSLAAALHAAREGTGEVRHILLSATFRPRLPGLTKMVSKLSKEGSFRKGLEVFDDMQARGVEADVVTCCSLISALERGGQWQLAEDLFLQMCQASEHDTPLLRTLRLQDAGAPAVAGQGHGGGSPAHAQGSAPFLGAPAAPWTPEGGPSEAVAAAAEEEGAAALLRELSLASGTSGSDEAADSGAGLPQQPVRQVPRLKYMNVSRIAPNRVCCNALLAAYARAKPPQWEKALTLLTAMTEAGGEIAPDCVTFNTALKACGNAGRLDQALRVYAALISRGVRPSVTTFALLLAAAAAADSPQTVRLVWSWLEESGLEINTACMNAYVSILVKQGQWDEARAAFRAMLSPAARCKPSICTINTILAAQLRQGQFAQVHTVFEDLAAAGLQPSVVTYNALLAAHAQSGAWQAALDCLQRMLRTPGVVPNAETFGSVLAAMARGAVNAPPAEAAAAAEASLGVFRAMLAAPIGGGAGAGAYGALMRLQAAAGQWGRALAVHELMLAQGLTPDTAAASAVIQAYAATGQPAAALAAWAALRSGGRAPEPPAERALLAAAAAAGAWREALVVLRAMRGGAEPPGAACYEAVMAAAAGAGAAPGAIEAASLAAAAGVRLGLAVAASALAQLLRASGWAAVYELAEARAPRLHMTHFIIRLTLRTGGR</sequence>
<name>A0AAW1RFF2_9CHLO</name>
<dbReference type="NCBIfam" id="TIGR00756">
    <property type="entry name" value="PPR"/>
    <property type="match status" value="4"/>
</dbReference>
<evidence type="ECO:0000256" key="3">
    <source>
        <dbReference type="PROSITE-ProRule" id="PRU00708"/>
    </source>
</evidence>
<dbReference type="PANTHER" id="PTHR47447:SF17">
    <property type="entry name" value="OS12G0638900 PROTEIN"/>
    <property type="match status" value="1"/>
</dbReference>
<dbReference type="Proteomes" id="UP001445335">
    <property type="component" value="Unassembled WGS sequence"/>
</dbReference>
<dbReference type="PANTHER" id="PTHR47447">
    <property type="entry name" value="OS03G0856100 PROTEIN"/>
    <property type="match status" value="1"/>
</dbReference>
<proteinExistence type="inferred from homology"/>
<reference evidence="5 6" key="1">
    <citation type="journal article" date="2024" name="Nat. Commun.">
        <title>Phylogenomics reveals the evolutionary origins of lichenization in chlorophyte algae.</title>
        <authorList>
            <person name="Puginier C."/>
            <person name="Libourel C."/>
            <person name="Otte J."/>
            <person name="Skaloud P."/>
            <person name="Haon M."/>
            <person name="Grisel S."/>
            <person name="Petersen M."/>
            <person name="Berrin J.G."/>
            <person name="Delaux P.M."/>
            <person name="Dal Grande F."/>
            <person name="Keller J."/>
        </authorList>
    </citation>
    <scope>NUCLEOTIDE SEQUENCE [LARGE SCALE GENOMIC DNA]</scope>
    <source>
        <strain evidence="5 6">SAG 245.80</strain>
    </source>
</reference>
<feature type="region of interest" description="Disordered" evidence="4">
    <location>
        <begin position="122"/>
        <end position="165"/>
    </location>
</feature>
<evidence type="ECO:0000256" key="4">
    <source>
        <dbReference type="SAM" id="MobiDB-lite"/>
    </source>
</evidence>
<keyword evidence="2" id="KW-0677">Repeat</keyword>
<dbReference type="PROSITE" id="PS51375">
    <property type="entry name" value="PPR"/>
    <property type="match status" value="4"/>
</dbReference>
<dbReference type="EMBL" id="JALJOU010000043">
    <property type="protein sequence ID" value="KAK9831962.1"/>
    <property type="molecule type" value="Genomic_DNA"/>
</dbReference>
<feature type="repeat" description="PPR" evidence="3">
    <location>
        <begin position="257"/>
        <end position="291"/>
    </location>
</feature>
<dbReference type="InterPro" id="IPR002885">
    <property type="entry name" value="PPR_rpt"/>
</dbReference>
<organism evidence="5 6">
    <name type="scientific">Elliptochloris bilobata</name>
    <dbReference type="NCBI Taxonomy" id="381761"/>
    <lineage>
        <taxon>Eukaryota</taxon>
        <taxon>Viridiplantae</taxon>
        <taxon>Chlorophyta</taxon>
        <taxon>core chlorophytes</taxon>
        <taxon>Trebouxiophyceae</taxon>
        <taxon>Trebouxiophyceae incertae sedis</taxon>
        <taxon>Elliptochloris clade</taxon>
        <taxon>Elliptochloris</taxon>
    </lineage>
</organism>
<dbReference type="SUPFAM" id="SSF48452">
    <property type="entry name" value="TPR-like"/>
    <property type="match status" value="1"/>
</dbReference>
<dbReference type="Pfam" id="PF13041">
    <property type="entry name" value="PPR_2"/>
    <property type="match status" value="2"/>
</dbReference>
<evidence type="ECO:0000256" key="1">
    <source>
        <dbReference type="ARBA" id="ARBA00007626"/>
    </source>
</evidence>
<feature type="compositionally biased region" description="Low complexity" evidence="4">
    <location>
        <begin position="154"/>
        <end position="165"/>
    </location>
</feature>
<dbReference type="Pfam" id="PF13812">
    <property type="entry name" value="PPR_3"/>
    <property type="match status" value="1"/>
</dbReference>
<dbReference type="InterPro" id="IPR011990">
    <property type="entry name" value="TPR-like_helical_dom_sf"/>
</dbReference>
<feature type="repeat" description="PPR" evidence="3">
    <location>
        <begin position="73"/>
        <end position="103"/>
    </location>
</feature>
<feature type="repeat" description="PPR" evidence="3">
    <location>
        <begin position="482"/>
        <end position="516"/>
    </location>
</feature>
<protein>
    <recommendedName>
        <fullName evidence="7">Pentacotripeptide-repeat region of PRORP domain-containing protein</fullName>
    </recommendedName>
</protein>
<dbReference type="Gene3D" id="1.25.40.10">
    <property type="entry name" value="Tetratricopeptide repeat domain"/>
    <property type="match status" value="4"/>
</dbReference>
<comment type="caution">
    <text evidence="5">The sequence shown here is derived from an EMBL/GenBank/DDBJ whole genome shotgun (WGS) entry which is preliminary data.</text>
</comment>
<dbReference type="AlphaFoldDB" id="A0AAW1RFF2"/>
<feature type="repeat" description="PPR" evidence="3">
    <location>
        <begin position="399"/>
        <end position="434"/>
    </location>
</feature>